<feature type="transmembrane region" description="Helical" evidence="8">
    <location>
        <begin position="209"/>
        <end position="230"/>
    </location>
</feature>
<dbReference type="HOGENOM" id="CLU_013016_1_1_12"/>
<dbReference type="SUPFAM" id="SSF81345">
    <property type="entry name" value="ABC transporter involved in vitamin B12 uptake, BtuC"/>
    <property type="match status" value="1"/>
</dbReference>
<dbReference type="GO" id="GO:0005886">
    <property type="term" value="C:plasma membrane"/>
    <property type="evidence" value="ECO:0007669"/>
    <property type="project" value="UniProtKB-SubCell"/>
</dbReference>
<evidence type="ECO:0000256" key="7">
    <source>
        <dbReference type="ARBA" id="ARBA00023136"/>
    </source>
</evidence>
<evidence type="ECO:0000256" key="4">
    <source>
        <dbReference type="ARBA" id="ARBA00022475"/>
    </source>
</evidence>
<evidence type="ECO:0000256" key="2">
    <source>
        <dbReference type="ARBA" id="ARBA00007935"/>
    </source>
</evidence>
<feature type="transmembrane region" description="Helical" evidence="8">
    <location>
        <begin position="133"/>
        <end position="152"/>
    </location>
</feature>
<feature type="transmembrane region" description="Helical" evidence="8">
    <location>
        <begin position="294"/>
        <end position="314"/>
    </location>
</feature>
<comment type="subcellular location">
    <subcellularLocation>
        <location evidence="1">Cell membrane</location>
        <topology evidence="1">Multi-pass membrane protein</topology>
    </subcellularLocation>
</comment>
<proteinExistence type="inferred from homology"/>
<dbReference type="PANTHER" id="PTHR30472">
    <property type="entry name" value="FERRIC ENTEROBACTIN TRANSPORT SYSTEM PERMEASE PROTEIN"/>
    <property type="match status" value="1"/>
</dbReference>
<evidence type="ECO:0000256" key="5">
    <source>
        <dbReference type="ARBA" id="ARBA00022692"/>
    </source>
</evidence>
<dbReference type="InterPro" id="IPR037294">
    <property type="entry name" value="ABC_BtuC-like"/>
</dbReference>
<keyword evidence="3" id="KW-0813">Transport</keyword>
<dbReference type="AlphaFoldDB" id="V5WE26"/>
<dbReference type="PANTHER" id="PTHR30472:SF24">
    <property type="entry name" value="FERRIC ENTEROBACTIN TRANSPORT SYSTEM PERMEASE PROTEIN FEPG"/>
    <property type="match status" value="1"/>
</dbReference>
<dbReference type="eggNOG" id="COG0609">
    <property type="taxonomic scope" value="Bacteria"/>
</dbReference>
<comment type="similarity">
    <text evidence="2">Belongs to the binding-protein-dependent transport system permease family. FecCD subfamily.</text>
</comment>
<dbReference type="InterPro" id="IPR000522">
    <property type="entry name" value="ABC_transptr_permease_BtuC"/>
</dbReference>
<protein>
    <submittedName>
        <fullName evidence="9">ABC-type Fe3+-siderophore transport system, permease 2 component</fullName>
    </submittedName>
</protein>
<accession>V5WE26</accession>
<dbReference type="GO" id="GO:0033214">
    <property type="term" value="P:siderophore-iron import into cell"/>
    <property type="evidence" value="ECO:0007669"/>
    <property type="project" value="TreeGrafter"/>
</dbReference>
<evidence type="ECO:0000256" key="1">
    <source>
        <dbReference type="ARBA" id="ARBA00004651"/>
    </source>
</evidence>
<organism evidence="9 10">
    <name type="scientific">Salinispira pacifica</name>
    <dbReference type="NCBI Taxonomy" id="1307761"/>
    <lineage>
        <taxon>Bacteria</taxon>
        <taxon>Pseudomonadati</taxon>
        <taxon>Spirochaetota</taxon>
        <taxon>Spirochaetia</taxon>
        <taxon>Spirochaetales</taxon>
        <taxon>Spirochaetaceae</taxon>
        <taxon>Salinispira</taxon>
    </lineage>
</organism>
<feature type="transmembrane region" description="Helical" evidence="8">
    <location>
        <begin position="28"/>
        <end position="51"/>
    </location>
</feature>
<feature type="transmembrane region" description="Helical" evidence="8">
    <location>
        <begin position="109"/>
        <end position="127"/>
    </location>
</feature>
<dbReference type="Gene3D" id="1.10.3470.10">
    <property type="entry name" value="ABC transporter involved in vitamin B12 uptake, BtuC"/>
    <property type="match status" value="1"/>
</dbReference>
<evidence type="ECO:0000256" key="8">
    <source>
        <dbReference type="SAM" id="Phobius"/>
    </source>
</evidence>
<evidence type="ECO:0000313" key="9">
    <source>
        <dbReference type="EMBL" id="AHC14027.1"/>
    </source>
</evidence>
<sequence length="346" mass="36620">MMKHTREPHKHLEIGPVSLRWHPRRVSFVLIALALALGLGSIALITGAYTLSPAEILEVFRGLGDARSTLVVMEIRLPRLLTALLVGGALAGSGMLLQGIVRNPLVSPDIIGINAGAGLMAILLYVYRIPTYLVAPAAFAGALAAALIIYGLTWKGHISIPRLVLVGIGVNAIFGALTTYMTLVGRSEDIARAYQWLAGSLYDSGWDDVAILAISMALLVPLGSMLLHPLRVIQLGDSQAKAVGVRLETVRFGLLLISCGLAAVAVSATGPIGFVALMVPHLARMIAGPIRSSVWFLSMALGGILVLGADMITLHLLPFELPAGIITSALGAPYFLYLLYRTGVKL</sequence>
<name>V5WE26_9SPIO</name>
<reference evidence="9 10" key="1">
    <citation type="journal article" date="2015" name="Stand. Genomic Sci.">
        <title>Complete genome sequence and description of Salinispira pacifica gen. nov., sp. nov., a novel spirochaete isolated form a hypersaline microbial mat.</title>
        <authorList>
            <person name="Ben Hania W."/>
            <person name="Joseph M."/>
            <person name="Schumann P."/>
            <person name="Bunk B."/>
            <person name="Fiebig A."/>
            <person name="Sproer C."/>
            <person name="Klenk H.P."/>
            <person name="Fardeau M.L."/>
            <person name="Spring S."/>
        </authorList>
    </citation>
    <scope>NUCLEOTIDE SEQUENCE [LARGE SCALE GENOMIC DNA]</scope>
    <source>
        <strain evidence="9 10">L21-RPul-D2</strain>
    </source>
</reference>
<feature type="transmembrane region" description="Helical" evidence="8">
    <location>
        <begin position="321"/>
        <end position="340"/>
    </location>
</feature>
<dbReference type="KEGG" id="slr:L21SP2_0598"/>
<dbReference type="FunFam" id="1.10.3470.10:FF:000001">
    <property type="entry name" value="Vitamin B12 ABC transporter permease BtuC"/>
    <property type="match status" value="1"/>
</dbReference>
<dbReference type="OrthoDB" id="9792889at2"/>
<feature type="transmembrane region" description="Helical" evidence="8">
    <location>
        <begin position="164"/>
        <end position="183"/>
    </location>
</feature>
<keyword evidence="6 8" id="KW-1133">Transmembrane helix</keyword>
<evidence type="ECO:0000313" key="10">
    <source>
        <dbReference type="Proteomes" id="UP000018680"/>
    </source>
</evidence>
<evidence type="ECO:0000256" key="6">
    <source>
        <dbReference type="ARBA" id="ARBA00022989"/>
    </source>
</evidence>
<dbReference type="GO" id="GO:0022857">
    <property type="term" value="F:transmembrane transporter activity"/>
    <property type="evidence" value="ECO:0007669"/>
    <property type="project" value="InterPro"/>
</dbReference>
<dbReference type="STRING" id="1307761.L21SP2_0598"/>
<dbReference type="Pfam" id="PF01032">
    <property type="entry name" value="FecCD"/>
    <property type="match status" value="1"/>
</dbReference>
<dbReference type="CDD" id="cd06550">
    <property type="entry name" value="TM_ABC_iron-siderophores_like"/>
    <property type="match status" value="1"/>
</dbReference>
<feature type="transmembrane region" description="Helical" evidence="8">
    <location>
        <begin position="77"/>
        <end position="97"/>
    </location>
</feature>
<keyword evidence="7 8" id="KW-0472">Membrane</keyword>
<keyword evidence="5 8" id="KW-0812">Transmembrane</keyword>
<gene>
    <name evidence="9" type="ORF">L21SP2_0598</name>
</gene>
<dbReference type="RefSeq" id="WP_024266959.1">
    <property type="nucleotide sequence ID" value="NC_023035.1"/>
</dbReference>
<dbReference type="Proteomes" id="UP000018680">
    <property type="component" value="Chromosome"/>
</dbReference>
<feature type="transmembrane region" description="Helical" evidence="8">
    <location>
        <begin position="250"/>
        <end position="274"/>
    </location>
</feature>
<evidence type="ECO:0000256" key="3">
    <source>
        <dbReference type="ARBA" id="ARBA00022448"/>
    </source>
</evidence>
<keyword evidence="10" id="KW-1185">Reference proteome</keyword>
<dbReference type="EMBL" id="CP006939">
    <property type="protein sequence ID" value="AHC14027.1"/>
    <property type="molecule type" value="Genomic_DNA"/>
</dbReference>
<keyword evidence="4" id="KW-1003">Cell membrane</keyword>